<dbReference type="Proteomes" id="UP000272908">
    <property type="component" value="Unassembled WGS sequence"/>
</dbReference>
<dbReference type="InterPro" id="IPR036590">
    <property type="entry name" value="SRAP-like"/>
</dbReference>
<accession>A0A3B0MIY1</accession>
<dbReference type="AlphaFoldDB" id="A0A3B0MIY1"/>
<gene>
    <name evidence="1" type="ORF">ROE7235_03310</name>
</gene>
<dbReference type="EMBL" id="UIHC01000055">
    <property type="protein sequence ID" value="SUZ33538.1"/>
    <property type="molecule type" value="Genomic_DNA"/>
</dbReference>
<reference evidence="2" key="1">
    <citation type="submission" date="2018-08" db="EMBL/GenBank/DDBJ databases">
        <authorList>
            <person name="Rodrigo-Torres L."/>
            <person name="Arahal R. D."/>
            <person name="Lucena T."/>
        </authorList>
    </citation>
    <scope>NUCLEOTIDE SEQUENCE [LARGE SCALE GENOMIC DNA]</scope>
    <source>
        <strain evidence="2">CECT 7235</strain>
    </source>
</reference>
<evidence type="ECO:0000313" key="2">
    <source>
        <dbReference type="Proteomes" id="UP000272908"/>
    </source>
</evidence>
<dbReference type="SUPFAM" id="SSF143081">
    <property type="entry name" value="BB1717-like"/>
    <property type="match status" value="1"/>
</dbReference>
<name>A0A3B0MIY1_9RHOB</name>
<keyword evidence="2" id="KW-1185">Reference proteome</keyword>
<protein>
    <submittedName>
        <fullName evidence="1">Uncharacterized protein</fullName>
    </submittedName>
</protein>
<sequence>MILAPQDWPKWLREDGHGAAPLMRPAPEETLQFYRVGTAINSNRASGDELIDKLDA</sequence>
<dbReference type="Gene3D" id="3.90.1680.10">
    <property type="entry name" value="SOS response associated peptidase-like"/>
    <property type="match status" value="1"/>
</dbReference>
<evidence type="ECO:0000313" key="1">
    <source>
        <dbReference type="EMBL" id="SUZ33538.1"/>
    </source>
</evidence>
<proteinExistence type="predicted"/>
<organism evidence="1 2">
    <name type="scientific">Roseinatronobacter ekhonensis</name>
    <dbReference type="NCBI Taxonomy" id="254356"/>
    <lineage>
        <taxon>Bacteria</taxon>
        <taxon>Pseudomonadati</taxon>
        <taxon>Pseudomonadota</taxon>
        <taxon>Alphaproteobacteria</taxon>
        <taxon>Rhodobacterales</taxon>
        <taxon>Paracoccaceae</taxon>
        <taxon>Roseinatronobacter</taxon>
    </lineage>
</organism>